<dbReference type="InterPro" id="IPR037401">
    <property type="entry name" value="SnoaL-like"/>
</dbReference>
<dbReference type="Proteomes" id="UP000295198">
    <property type="component" value="Unassembled WGS sequence"/>
</dbReference>
<evidence type="ECO:0000313" key="3">
    <source>
        <dbReference type="Proteomes" id="UP000295198"/>
    </source>
</evidence>
<protein>
    <submittedName>
        <fullName evidence="2">DUF4440 domain-containing protein</fullName>
    </submittedName>
</protein>
<dbReference type="RefSeq" id="WP_134716742.1">
    <property type="nucleotide sequence ID" value="NZ_SDKM01000012.1"/>
</dbReference>
<dbReference type="AlphaFoldDB" id="A0A4Q4ZFR7"/>
<gene>
    <name evidence="2" type="ORF">EKO23_09925</name>
</gene>
<reference evidence="2 3" key="1">
    <citation type="submission" date="2019-01" db="EMBL/GenBank/DDBJ databases">
        <title>Nocardioides guangzhouensis sp. nov., an actinobacterium isolated from soil.</title>
        <authorList>
            <person name="Fu Y."/>
            <person name="Cai Y."/>
            <person name="Lin Z."/>
            <person name="Chen P."/>
        </authorList>
    </citation>
    <scope>NUCLEOTIDE SEQUENCE [LARGE SCALE GENOMIC DNA]</scope>
    <source>
        <strain evidence="2 3">130</strain>
    </source>
</reference>
<dbReference type="EMBL" id="SDKM01000012">
    <property type="protein sequence ID" value="RYP86261.1"/>
    <property type="molecule type" value="Genomic_DNA"/>
</dbReference>
<evidence type="ECO:0000313" key="2">
    <source>
        <dbReference type="EMBL" id="RYP86261.1"/>
    </source>
</evidence>
<feature type="domain" description="SnoaL-like" evidence="1">
    <location>
        <begin position="11"/>
        <end position="130"/>
    </location>
</feature>
<accession>A0A4Q4ZFR7</accession>
<keyword evidence="3" id="KW-1185">Reference proteome</keyword>
<dbReference type="OrthoDB" id="1551077at2"/>
<organism evidence="2 3">
    <name type="scientific">Nocardioides guangzhouensis</name>
    <dbReference type="NCBI Taxonomy" id="2497878"/>
    <lineage>
        <taxon>Bacteria</taxon>
        <taxon>Bacillati</taxon>
        <taxon>Actinomycetota</taxon>
        <taxon>Actinomycetes</taxon>
        <taxon>Propionibacteriales</taxon>
        <taxon>Nocardioidaceae</taxon>
        <taxon>Nocardioides</taxon>
    </lineage>
</organism>
<dbReference type="Gene3D" id="3.10.450.50">
    <property type="match status" value="1"/>
</dbReference>
<sequence length="132" mass="14376">MSEREEFITWVQTVLTDAEVAVHNGDAAPRRAVWSRHDPVTVLGAWRNAAGQAEIDGLFAHLATSFSACTSYELELLEAEVLGDVAYTVALEHTSASVNGVPSTYTLRATQIYRREDGAWKVAHRHGSAPPA</sequence>
<evidence type="ECO:0000259" key="1">
    <source>
        <dbReference type="Pfam" id="PF13474"/>
    </source>
</evidence>
<comment type="caution">
    <text evidence="2">The sequence shown here is derived from an EMBL/GenBank/DDBJ whole genome shotgun (WGS) entry which is preliminary data.</text>
</comment>
<name>A0A4Q4ZFR7_9ACTN</name>
<dbReference type="InterPro" id="IPR032710">
    <property type="entry name" value="NTF2-like_dom_sf"/>
</dbReference>
<dbReference type="SUPFAM" id="SSF54427">
    <property type="entry name" value="NTF2-like"/>
    <property type="match status" value="1"/>
</dbReference>
<proteinExistence type="predicted"/>
<dbReference type="Pfam" id="PF13474">
    <property type="entry name" value="SnoaL_3"/>
    <property type="match status" value="1"/>
</dbReference>